<dbReference type="GO" id="GO:0016094">
    <property type="term" value="P:polyprenol biosynthetic process"/>
    <property type="evidence" value="ECO:0007669"/>
    <property type="project" value="TreeGrafter"/>
</dbReference>
<dbReference type="Gene3D" id="3.40.1180.10">
    <property type="entry name" value="Decaprenyl diphosphate synthase-like"/>
    <property type="match status" value="1"/>
</dbReference>
<comment type="pathway">
    <text evidence="2">Protein modification; protein glycosylation.</text>
</comment>
<name>A0A6P5YG03_DURZI</name>
<comment type="similarity">
    <text evidence="3">Belongs to the UPP synthase family.</text>
</comment>
<evidence type="ECO:0000256" key="4">
    <source>
        <dbReference type="ARBA" id="ARBA00022679"/>
    </source>
</evidence>
<evidence type="ECO:0000313" key="5">
    <source>
        <dbReference type="Proteomes" id="UP000515121"/>
    </source>
</evidence>
<evidence type="ECO:0000256" key="3">
    <source>
        <dbReference type="ARBA" id="ARBA00005432"/>
    </source>
</evidence>
<dbReference type="CDD" id="cd00475">
    <property type="entry name" value="Cis_IPPS"/>
    <property type="match status" value="1"/>
</dbReference>
<gene>
    <name evidence="6" type="primary">LOC111291708</name>
</gene>
<keyword evidence="5" id="KW-1185">Reference proteome</keyword>
<dbReference type="InterPro" id="IPR036424">
    <property type="entry name" value="UPP_synth-like_sf"/>
</dbReference>
<evidence type="ECO:0000313" key="6">
    <source>
        <dbReference type="RefSeq" id="XP_022739353.1"/>
    </source>
</evidence>
<proteinExistence type="inferred from homology"/>
<evidence type="ECO:0000256" key="1">
    <source>
        <dbReference type="ARBA" id="ARBA00002674"/>
    </source>
</evidence>
<comment type="function">
    <text evidence="1">Catalyzes cis-prenyl chain elongation to produce the polyprenyl backbone of dolichol, a glycosyl carrier-lipid required for the biosynthesis of several classes of glycoprotein.</text>
</comment>
<protein>
    <submittedName>
        <fullName evidence="6">Rubber cis-polyprenyltransferase HRT2-like isoform X1</fullName>
    </submittedName>
</protein>
<keyword evidence="4" id="KW-0808">Transferase</keyword>
<organism evidence="5 6">
    <name type="scientific">Durio zibethinus</name>
    <name type="common">Durian</name>
    <dbReference type="NCBI Taxonomy" id="66656"/>
    <lineage>
        <taxon>Eukaryota</taxon>
        <taxon>Viridiplantae</taxon>
        <taxon>Streptophyta</taxon>
        <taxon>Embryophyta</taxon>
        <taxon>Tracheophyta</taxon>
        <taxon>Spermatophyta</taxon>
        <taxon>Magnoliopsida</taxon>
        <taxon>eudicotyledons</taxon>
        <taxon>Gunneridae</taxon>
        <taxon>Pentapetalae</taxon>
        <taxon>rosids</taxon>
        <taxon>malvids</taxon>
        <taxon>Malvales</taxon>
        <taxon>Malvaceae</taxon>
        <taxon>Helicteroideae</taxon>
        <taxon>Durio</taxon>
    </lineage>
</organism>
<dbReference type="AlphaFoldDB" id="A0A6P5YG03"/>
<evidence type="ECO:0000256" key="2">
    <source>
        <dbReference type="ARBA" id="ARBA00004922"/>
    </source>
</evidence>
<dbReference type="GO" id="GO:0005783">
    <property type="term" value="C:endoplasmic reticulum"/>
    <property type="evidence" value="ECO:0007669"/>
    <property type="project" value="TreeGrafter"/>
</dbReference>
<dbReference type="InterPro" id="IPR018520">
    <property type="entry name" value="UPP_synth-like_CS"/>
</dbReference>
<dbReference type="HAMAP" id="MF_01139">
    <property type="entry name" value="ISPT"/>
    <property type="match status" value="1"/>
</dbReference>
<dbReference type="NCBIfam" id="TIGR00055">
    <property type="entry name" value="uppS"/>
    <property type="match status" value="1"/>
</dbReference>
<dbReference type="Pfam" id="PF01255">
    <property type="entry name" value="Prenyltransf"/>
    <property type="match status" value="2"/>
</dbReference>
<dbReference type="PROSITE" id="PS01066">
    <property type="entry name" value="UPP_SYNTHASE"/>
    <property type="match status" value="1"/>
</dbReference>
<dbReference type="GO" id="GO:0045547">
    <property type="term" value="F:ditrans,polycis-polyprenyl diphosphate synthase [(2E,6E)-farnesyl diphosphate specific] activity"/>
    <property type="evidence" value="ECO:0007669"/>
    <property type="project" value="TreeGrafter"/>
</dbReference>
<dbReference type="GeneID" id="111291708"/>
<dbReference type="RefSeq" id="XP_022739353.1">
    <property type="nucleotide sequence ID" value="XM_022883618.1"/>
</dbReference>
<dbReference type="SUPFAM" id="SSF64005">
    <property type="entry name" value="Undecaprenyl diphosphate synthase"/>
    <property type="match status" value="1"/>
</dbReference>
<accession>A0A6P5YG03</accession>
<dbReference type="OrthoDB" id="4173905at2759"/>
<sequence>MNKFVWFSRLFRCSIFVSCPLRLSNLICLVSWSILNCQMVTPVLKKVGKYSGNGVNRLFGDMASFLRRCLFRVLSMGPIPTHFAFIMDGNRRYAKKLNLEEGDGHKAGYLALMSVLLYCYELGIKYVTVYAFSIENFKRRPDEVQSLMDLMLEKIEALLMEESIVNQYGIRVYFIGNLKLLSEPVRAAAEKVMSVTANNNKAVLLVCVAYTSSDEIVHAVEESCKDKRSEIRLWNSSETNNGEIEDVKEVKKTNCMIVHDIQNLCDDRSAESQGLKSSRGCNGVIGGFQRENGFDSRWDEVLTSKASRTGEFSGMEVEGCENLREKHPVIKLVDVEKHMYMAVAPDPDILIRSSGETRLSNFLLWQTSYCPLYYPAALWPEIGLWQLTWAILNFQRTHSYLEKKKQLKHL</sequence>
<dbReference type="KEGG" id="dzi:111291708"/>
<dbReference type="PANTHER" id="PTHR10291">
    <property type="entry name" value="DEHYDRODOLICHYL DIPHOSPHATE SYNTHASE FAMILY MEMBER"/>
    <property type="match status" value="1"/>
</dbReference>
<dbReference type="Proteomes" id="UP000515121">
    <property type="component" value="Unplaced"/>
</dbReference>
<dbReference type="PANTHER" id="PTHR10291:SF43">
    <property type="entry name" value="DEHYDRODOLICHYL DIPHOSPHATE SYNTHASE COMPLEX SUBUNIT DHDDS"/>
    <property type="match status" value="1"/>
</dbReference>
<dbReference type="InterPro" id="IPR001441">
    <property type="entry name" value="UPP_synth-like"/>
</dbReference>
<reference evidence="6" key="1">
    <citation type="submission" date="2025-08" db="UniProtKB">
        <authorList>
            <consortium name="RefSeq"/>
        </authorList>
    </citation>
    <scope>IDENTIFICATION</scope>
    <source>
        <tissue evidence="6">Fruit stalk</tissue>
    </source>
</reference>
<dbReference type="UniPathway" id="UPA00378"/>